<dbReference type="STRING" id="344612.A1CSA1"/>
<dbReference type="HOGENOM" id="CLU_008964_7_3_1"/>
<dbReference type="InterPro" id="IPR045063">
    <property type="entry name" value="Dynamin_N"/>
</dbReference>
<dbReference type="SUPFAM" id="SSF52540">
    <property type="entry name" value="P-loop containing nucleoside triphosphate hydrolases"/>
    <property type="match status" value="1"/>
</dbReference>
<dbReference type="VEuPathDB" id="FungiDB:ACLA_032580"/>
<dbReference type="OrthoDB" id="415706at2759"/>
<evidence type="ECO:0000259" key="2">
    <source>
        <dbReference type="PROSITE" id="PS51718"/>
    </source>
</evidence>
<feature type="domain" description="Dynamin-type G" evidence="2">
    <location>
        <begin position="33"/>
        <end position="317"/>
    </location>
</feature>
<dbReference type="GO" id="GO:0016020">
    <property type="term" value="C:membrane"/>
    <property type="evidence" value="ECO:0007669"/>
    <property type="project" value="TreeGrafter"/>
</dbReference>
<dbReference type="Pfam" id="PF00350">
    <property type="entry name" value="Dynamin_N"/>
    <property type="match status" value="1"/>
</dbReference>
<dbReference type="GO" id="GO:0008017">
    <property type="term" value="F:microtubule binding"/>
    <property type="evidence" value="ECO:0007669"/>
    <property type="project" value="TreeGrafter"/>
</dbReference>
<dbReference type="GO" id="GO:0016559">
    <property type="term" value="P:peroxisome fission"/>
    <property type="evidence" value="ECO:0007669"/>
    <property type="project" value="TreeGrafter"/>
</dbReference>
<dbReference type="SMART" id="SM00053">
    <property type="entry name" value="DYNc"/>
    <property type="match status" value="1"/>
</dbReference>
<sequence>MAEAKLKEHGLQPKQFKLLETIEQLRALGIGTTFEFPKFVVCGDQSVGKTTVIQAISRVRLPTNSTRLATELIIRKSEVPQAKVTIEPGSSRTDEEEVRKLQKFEALTHSNDLVPLIQKAKECMGMAEGAEEGFRDDVLKIEIQGPDYYELTLVDLPSLPECIKEDQSSDEPTTARKLVEAYWKHEGNSILVVNSATTNFGAKNALDLAKRFDPSYSRTIGVVTYLNALEPGPEREQTLIRLLKNEPSRTNHRYLPLGWVALPKESAETTNYIHDAYQKGAFEGDQWTEILKSCVGISSLRNRLHTALRFERIVGQALNGMYNDEFFHDSNDKAKTVNLRKLRAVISDLNEDFAEAMELRGSSCIILDPGAQQPIEESQSMSSNPYLRDWEPEYITRAALEAEVAMQIRENRGSSLLVVDLYRNQTKPWKEIAKCHLKTVWDATKHFLHLVLRDLTDECTYPALRSSAIDPALHILKDGLLSKLEELATVASKGCPLLISQRHHSRVLKAWSECQSETLKKKFGPPTATNRGPSAEAFSRAGLQKASWDIDSSDMVIVASAIIDDMKAYYDDAIMMFINNISILSIENCLLEPAKSIFTCLTVNSMDDQQIQDLAMESDLVCLERRRLIDYRDKLRAGLSTLLSNNFFEPHRKDLSKSEASIGAPATKGSAFAQYMARPLKRISIR</sequence>
<organism evidence="3 4">
    <name type="scientific">Aspergillus clavatus (strain ATCC 1007 / CBS 513.65 / DSM 816 / NCTC 3887 / NRRL 1 / QM 1276 / 107)</name>
    <dbReference type="NCBI Taxonomy" id="344612"/>
    <lineage>
        <taxon>Eukaryota</taxon>
        <taxon>Fungi</taxon>
        <taxon>Dikarya</taxon>
        <taxon>Ascomycota</taxon>
        <taxon>Pezizomycotina</taxon>
        <taxon>Eurotiomycetes</taxon>
        <taxon>Eurotiomycetidae</taxon>
        <taxon>Eurotiales</taxon>
        <taxon>Aspergillaceae</taxon>
        <taxon>Aspergillus</taxon>
        <taxon>Aspergillus subgen. Fumigati</taxon>
    </lineage>
</organism>
<dbReference type="eggNOG" id="KOG0446">
    <property type="taxonomic scope" value="Eukaryota"/>
</dbReference>
<dbReference type="InterPro" id="IPR027417">
    <property type="entry name" value="P-loop_NTPase"/>
</dbReference>
<dbReference type="GO" id="GO:0048312">
    <property type="term" value="P:intracellular distribution of mitochondria"/>
    <property type="evidence" value="ECO:0007669"/>
    <property type="project" value="TreeGrafter"/>
</dbReference>
<dbReference type="KEGG" id="act:ACLA_032580"/>
<dbReference type="PROSITE" id="PS51388">
    <property type="entry name" value="GED"/>
    <property type="match status" value="1"/>
</dbReference>
<dbReference type="Gene3D" id="3.40.50.300">
    <property type="entry name" value="P-loop containing nucleotide triphosphate hydrolases"/>
    <property type="match status" value="1"/>
</dbReference>
<dbReference type="Proteomes" id="UP000006701">
    <property type="component" value="Unassembled WGS sequence"/>
</dbReference>
<dbReference type="GO" id="GO:0005525">
    <property type="term" value="F:GTP binding"/>
    <property type="evidence" value="ECO:0007669"/>
    <property type="project" value="InterPro"/>
</dbReference>
<dbReference type="InterPro" id="IPR022812">
    <property type="entry name" value="Dynamin"/>
</dbReference>
<feature type="domain" description="GED" evidence="1">
    <location>
        <begin position="559"/>
        <end position="650"/>
    </location>
</feature>
<reference evidence="3 4" key="1">
    <citation type="journal article" date="2008" name="PLoS Genet.">
        <title>Genomic islands in the pathogenic filamentous fungus Aspergillus fumigatus.</title>
        <authorList>
            <person name="Fedorova N.D."/>
            <person name="Khaldi N."/>
            <person name="Joardar V.S."/>
            <person name="Maiti R."/>
            <person name="Amedeo P."/>
            <person name="Anderson M.J."/>
            <person name="Crabtree J."/>
            <person name="Silva J.C."/>
            <person name="Badger J.H."/>
            <person name="Albarraq A."/>
            <person name="Angiuoli S."/>
            <person name="Bussey H."/>
            <person name="Bowyer P."/>
            <person name="Cotty P.J."/>
            <person name="Dyer P.S."/>
            <person name="Egan A."/>
            <person name="Galens K."/>
            <person name="Fraser-Liggett C.M."/>
            <person name="Haas B.J."/>
            <person name="Inman J.M."/>
            <person name="Kent R."/>
            <person name="Lemieux S."/>
            <person name="Malavazi I."/>
            <person name="Orvis J."/>
            <person name="Roemer T."/>
            <person name="Ronning C.M."/>
            <person name="Sundaram J.P."/>
            <person name="Sutton G."/>
            <person name="Turner G."/>
            <person name="Venter J.C."/>
            <person name="White O.R."/>
            <person name="Whitty B.R."/>
            <person name="Youngman P."/>
            <person name="Wolfe K.H."/>
            <person name="Goldman G.H."/>
            <person name="Wortman J.R."/>
            <person name="Jiang B."/>
            <person name="Denning D.W."/>
            <person name="Nierman W.C."/>
        </authorList>
    </citation>
    <scope>NUCLEOTIDE SEQUENCE [LARGE SCALE GENOMIC DNA]</scope>
    <source>
        <strain evidence="4">ATCC 1007 / CBS 513.65 / DSM 816 / NCTC 3887 / NRRL 1</strain>
    </source>
</reference>
<dbReference type="PROSITE" id="PS51718">
    <property type="entry name" value="G_DYNAMIN_2"/>
    <property type="match status" value="1"/>
</dbReference>
<proteinExistence type="predicted"/>
<dbReference type="GO" id="GO:0003924">
    <property type="term" value="F:GTPase activity"/>
    <property type="evidence" value="ECO:0007669"/>
    <property type="project" value="InterPro"/>
</dbReference>
<dbReference type="OMA" id="QSKPWEG"/>
<protein>
    <submittedName>
        <fullName evidence="3">Uncharacterized protein</fullName>
    </submittedName>
</protein>
<evidence type="ECO:0000313" key="3">
    <source>
        <dbReference type="EMBL" id="EAW08522.1"/>
    </source>
</evidence>
<gene>
    <name evidence="3" type="ORF">ACLA_032580</name>
</gene>
<dbReference type="GO" id="GO:0000266">
    <property type="term" value="P:mitochondrial fission"/>
    <property type="evidence" value="ECO:0007669"/>
    <property type="project" value="TreeGrafter"/>
</dbReference>
<dbReference type="PRINTS" id="PR00195">
    <property type="entry name" value="DYNAMIN"/>
</dbReference>
<dbReference type="InterPro" id="IPR030381">
    <property type="entry name" value="G_DYNAMIN_dom"/>
</dbReference>
<dbReference type="InterPro" id="IPR020850">
    <property type="entry name" value="GED_dom"/>
</dbReference>
<accession>A1CSA1</accession>
<evidence type="ECO:0000259" key="1">
    <source>
        <dbReference type="PROSITE" id="PS51388"/>
    </source>
</evidence>
<keyword evidence="4" id="KW-1185">Reference proteome</keyword>
<dbReference type="RefSeq" id="XP_001269948.1">
    <property type="nucleotide sequence ID" value="XM_001269947.1"/>
</dbReference>
<dbReference type="InterPro" id="IPR001401">
    <property type="entry name" value="Dynamin_GTPase"/>
</dbReference>
<dbReference type="PANTHER" id="PTHR11566">
    <property type="entry name" value="DYNAMIN"/>
    <property type="match status" value="1"/>
</dbReference>
<dbReference type="GO" id="GO:0005739">
    <property type="term" value="C:mitochondrion"/>
    <property type="evidence" value="ECO:0007669"/>
    <property type="project" value="TreeGrafter"/>
</dbReference>
<dbReference type="GO" id="GO:0005874">
    <property type="term" value="C:microtubule"/>
    <property type="evidence" value="ECO:0007669"/>
    <property type="project" value="TreeGrafter"/>
</dbReference>
<dbReference type="PANTHER" id="PTHR11566:SF149">
    <property type="entry name" value="GTPASE, PUTATIVE (AFU_ORTHOLOGUE AFUA_6G11890)-RELATED"/>
    <property type="match status" value="1"/>
</dbReference>
<dbReference type="EMBL" id="DS027059">
    <property type="protein sequence ID" value="EAW08522.1"/>
    <property type="molecule type" value="Genomic_DNA"/>
</dbReference>
<dbReference type="GeneID" id="4702042"/>
<dbReference type="AlphaFoldDB" id="A1CSA1"/>
<name>A1CSA1_ASPCL</name>
<evidence type="ECO:0000313" key="4">
    <source>
        <dbReference type="Proteomes" id="UP000006701"/>
    </source>
</evidence>
<dbReference type="GO" id="GO:0006897">
    <property type="term" value="P:endocytosis"/>
    <property type="evidence" value="ECO:0007669"/>
    <property type="project" value="TreeGrafter"/>
</dbReference>